<dbReference type="InterPro" id="IPR043731">
    <property type="entry name" value="DUF5674"/>
</dbReference>
<comment type="caution">
    <text evidence="1">The sequence shown here is derived from an EMBL/GenBank/DDBJ whole genome shotgun (WGS) entry which is preliminary data.</text>
</comment>
<dbReference type="AlphaFoldDB" id="A0A1F4PN93"/>
<gene>
    <name evidence="1" type="ORF">A2994_03825</name>
</gene>
<protein>
    <submittedName>
        <fullName evidence="1">Uncharacterized protein</fullName>
    </submittedName>
</protein>
<sequence length="113" mass="12709">MVLVDGPITRERLREIASLRFGDLVKAVVDIEKGVMAIGGELHSDEEAFLLERGSTQKDIWGINIYPDRMGDEMVEFDSVINVRPSQNNRSRSVEDADLRVKILEIVNKLVIG</sequence>
<dbReference type="STRING" id="1798539.A2994_03825"/>
<reference evidence="1 2" key="1">
    <citation type="journal article" date="2016" name="Nat. Commun.">
        <title>Thousands of microbial genomes shed light on interconnected biogeochemical processes in an aquifer system.</title>
        <authorList>
            <person name="Anantharaman K."/>
            <person name="Brown C.T."/>
            <person name="Hug L.A."/>
            <person name="Sharon I."/>
            <person name="Castelle C.J."/>
            <person name="Probst A.J."/>
            <person name="Thomas B.C."/>
            <person name="Singh A."/>
            <person name="Wilkins M.J."/>
            <person name="Karaoz U."/>
            <person name="Brodie E.L."/>
            <person name="Williams K.H."/>
            <person name="Hubbard S.S."/>
            <person name="Banfield J.F."/>
        </authorList>
    </citation>
    <scope>NUCLEOTIDE SEQUENCE [LARGE SCALE GENOMIC DNA]</scope>
</reference>
<name>A0A1F4PN93_UNCK3</name>
<evidence type="ECO:0000313" key="1">
    <source>
        <dbReference type="EMBL" id="OGB85151.1"/>
    </source>
</evidence>
<accession>A0A1F4PN93</accession>
<proteinExistence type="predicted"/>
<dbReference type="EMBL" id="METE01000010">
    <property type="protein sequence ID" value="OGB85151.1"/>
    <property type="molecule type" value="Genomic_DNA"/>
</dbReference>
<evidence type="ECO:0000313" key="2">
    <source>
        <dbReference type="Proteomes" id="UP000179010"/>
    </source>
</evidence>
<dbReference type="Pfam" id="PF18924">
    <property type="entry name" value="DUF5674"/>
    <property type="match status" value="1"/>
</dbReference>
<dbReference type="Proteomes" id="UP000179010">
    <property type="component" value="Unassembled WGS sequence"/>
</dbReference>
<organism evidence="1 2">
    <name type="scientific">candidate division Kazan bacterium RIFCSPLOWO2_01_FULL_48_13</name>
    <dbReference type="NCBI Taxonomy" id="1798539"/>
    <lineage>
        <taxon>Bacteria</taxon>
        <taxon>Bacteria division Kazan-3B-28</taxon>
    </lineage>
</organism>